<evidence type="ECO:0000313" key="2">
    <source>
        <dbReference type="Proteomes" id="UP000270046"/>
    </source>
</evidence>
<evidence type="ECO:0000313" key="1">
    <source>
        <dbReference type="EMBL" id="AYL99030.1"/>
    </source>
</evidence>
<proteinExistence type="predicted"/>
<dbReference type="OrthoDB" id="1322060at2"/>
<organism evidence="1 2">
    <name type="scientific">Mucilaginibacter celer</name>
    <dbReference type="NCBI Taxonomy" id="2305508"/>
    <lineage>
        <taxon>Bacteria</taxon>
        <taxon>Pseudomonadati</taxon>
        <taxon>Bacteroidota</taxon>
        <taxon>Sphingobacteriia</taxon>
        <taxon>Sphingobacteriales</taxon>
        <taxon>Sphingobacteriaceae</taxon>
        <taxon>Mucilaginibacter</taxon>
    </lineage>
</organism>
<reference evidence="1 2" key="1">
    <citation type="submission" date="2018-10" db="EMBL/GenBank/DDBJ databases">
        <title>Genome sequencing of Mucilaginibacter sp. HYN0043.</title>
        <authorList>
            <person name="Kim M."/>
            <person name="Yi H."/>
        </authorList>
    </citation>
    <scope>NUCLEOTIDE SEQUENCE [LARGE SCALE GENOMIC DNA]</scope>
    <source>
        <strain evidence="1 2">HYN0043</strain>
    </source>
</reference>
<dbReference type="AlphaFoldDB" id="A0A494VZV5"/>
<dbReference type="RefSeq" id="WP_119407273.1">
    <property type="nucleotide sequence ID" value="NZ_CP032869.1"/>
</dbReference>
<keyword evidence="2" id="KW-1185">Reference proteome</keyword>
<dbReference type="EMBL" id="CP032869">
    <property type="protein sequence ID" value="AYL99030.1"/>
    <property type="molecule type" value="Genomic_DNA"/>
</dbReference>
<gene>
    <name evidence="1" type="ORF">HYN43_028820</name>
</gene>
<accession>A0A494VZV5</accession>
<sequence>MMQTNYQIAFTLDVQHTYFDKGICKCLQFVPGAGTAKLMRRFEITMLKKVNGFDFYIDSPQTIAQYLDYITQATGQTCFDFNISATDQQFYLFTDTGKIGPGQLTFDTGAAANTVNNDVVDLYCYQSPSLNASFIGTLSIDFDDIISYARGESGAAFNISFRARATQWQYFIINRSAVKLDNPVIAGKADIGFEGPKSVVTSNGQPAIFFSSGTNLIPLSETPVYQFNLVNSSANGSSAQKINNGKIVFKGLPNPHPGIIALAGDGLTGQLASPMYVYV</sequence>
<protein>
    <submittedName>
        <fullName evidence="1">Uncharacterized protein</fullName>
    </submittedName>
</protein>
<dbReference type="KEGG" id="muh:HYN43_028820"/>
<name>A0A494VZV5_9SPHI</name>
<dbReference type="Proteomes" id="UP000270046">
    <property type="component" value="Chromosome"/>
</dbReference>